<dbReference type="InterPro" id="IPR000843">
    <property type="entry name" value="HTH_LacI"/>
</dbReference>
<accession>E4Q929</accession>
<dbReference type="Pfam" id="PF13377">
    <property type="entry name" value="Peripla_BP_3"/>
    <property type="match status" value="1"/>
</dbReference>
<dbReference type="PROSITE" id="PS50932">
    <property type="entry name" value="HTH_LACI_2"/>
    <property type="match status" value="1"/>
</dbReference>
<dbReference type="PANTHER" id="PTHR30146">
    <property type="entry name" value="LACI-RELATED TRANSCRIPTIONAL REPRESSOR"/>
    <property type="match status" value="1"/>
</dbReference>
<protein>
    <submittedName>
        <fullName evidence="5">Transcriptional regulator, LacI family</fullName>
    </submittedName>
</protein>
<dbReference type="KEGG" id="chd:Calhy_2379"/>
<dbReference type="SUPFAM" id="SSF47413">
    <property type="entry name" value="lambda repressor-like DNA-binding domains"/>
    <property type="match status" value="1"/>
</dbReference>
<dbReference type="Proteomes" id="UP000006890">
    <property type="component" value="Chromosome"/>
</dbReference>
<dbReference type="InterPro" id="IPR010982">
    <property type="entry name" value="Lambda_DNA-bd_dom_sf"/>
</dbReference>
<dbReference type="InterPro" id="IPR046335">
    <property type="entry name" value="LacI/GalR-like_sensor"/>
</dbReference>
<dbReference type="RefSeq" id="WP_013404219.1">
    <property type="nucleotide sequence ID" value="NC_014652.1"/>
</dbReference>
<keyword evidence="1" id="KW-0805">Transcription regulation</keyword>
<dbReference type="PANTHER" id="PTHR30146:SF24">
    <property type="entry name" value="XYLOSE OPERON REGULATORY PROTEIN"/>
    <property type="match status" value="1"/>
</dbReference>
<dbReference type="EMBL" id="CP002219">
    <property type="protein sequence ID" value="ADQ08078.1"/>
    <property type="molecule type" value="Genomic_DNA"/>
</dbReference>
<dbReference type="GO" id="GO:0000976">
    <property type="term" value="F:transcription cis-regulatory region binding"/>
    <property type="evidence" value="ECO:0007669"/>
    <property type="project" value="TreeGrafter"/>
</dbReference>
<evidence type="ECO:0000256" key="3">
    <source>
        <dbReference type="ARBA" id="ARBA00023163"/>
    </source>
</evidence>
<dbReference type="AlphaFoldDB" id="E4Q929"/>
<dbReference type="PRINTS" id="PR00036">
    <property type="entry name" value="HTHLACI"/>
</dbReference>
<dbReference type="Pfam" id="PF00356">
    <property type="entry name" value="LacI"/>
    <property type="match status" value="1"/>
</dbReference>
<dbReference type="CDD" id="cd01392">
    <property type="entry name" value="HTH_LacI"/>
    <property type="match status" value="1"/>
</dbReference>
<keyword evidence="6" id="KW-1185">Reference proteome</keyword>
<dbReference type="PROSITE" id="PS00356">
    <property type="entry name" value="HTH_LACI_1"/>
    <property type="match status" value="1"/>
</dbReference>
<evidence type="ECO:0000256" key="1">
    <source>
        <dbReference type="ARBA" id="ARBA00023015"/>
    </source>
</evidence>
<dbReference type="eggNOG" id="COG1609">
    <property type="taxonomic scope" value="Bacteria"/>
</dbReference>
<dbReference type="SMART" id="SM00354">
    <property type="entry name" value="HTH_LACI"/>
    <property type="match status" value="1"/>
</dbReference>
<keyword evidence="3" id="KW-0804">Transcription</keyword>
<dbReference type="HOGENOM" id="CLU_037628_6_0_9"/>
<sequence>MKKKITIKDIAELAGVSTATVSYVINNVGRINEETRKRILKIIEEVGYTPNVTARNLAKQKNNVIGILVSVFKDEKATVLTDNPFFIEFLASAHYKAVEHGYSILITDYSDKNNIKKLINSKAVSGLICLGKFDNKLFQTLKEAYVPIVLIDHDYVYDNFYYIYSDDKKGAYLATEYLIKRNHQKIGLICGEIKSSVIHQWRYEGFCKALNDYELEINKDYIFETNLNYRSGISLAEKILPLIGKVTAFFVISDIVTMGLIKGLSKYNVRVPDDLSIVSYDNLQSSKYFIPELTTVNQNIKLKAEMSIDLIVNHYHNSNASSNIFVLPVDIVEGNSVKII</sequence>
<evidence type="ECO:0000259" key="4">
    <source>
        <dbReference type="PROSITE" id="PS50932"/>
    </source>
</evidence>
<gene>
    <name evidence="5" type="ordered locus">Calhy_2379</name>
</gene>
<dbReference type="InterPro" id="IPR028082">
    <property type="entry name" value="Peripla_BP_I"/>
</dbReference>
<dbReference type="SUPFAM" id="SSF53822">
    <property type="entry name" value="Periplasmic binding protein-like I"/>
    <property type="match status" value="1"/>
</dbReference>
<reference key="1">
    <citation type="submission" date="2010-09" db="EMBL/GenBank/DDBJ databases">
        <title>Complete sequence of Caldicellulosiruptor hydrothermalis 108.</title>
        <authorList>
            <consortium name="US DOE Joint Genome Institute"/>
            <person name="Lucas S."/>
            <person name="Copeland A."/>
            <person name="Lapidus A."/>
            <person name="Cheng J.-F."/>
            <person name="Bruce D."/>
            <person name="Goodwin L."/>
            <person name="Pitluck S."/>
            <person name="Davenport K."/>
            <person name="Detter J.C."/>
            <person name="Han C."/>
            <person name="Tapia R."/>
            <person name="Land M."/>
            <person name="Hauser L."/>
            <person name="Chang Y.-J."/>
            <person name="Jeffries C."/>
            <person name="Kyrpides N."/>
            <person name="Ivanova N."/>
            <person name="Mikhailova N."/>
            <person name="Blumer-Schuette S.E."/>
            <person name="Kelly R.M."/>
            <person name="Woyke T."/>
        </authorList>
    </citation>
    <scope>NUCLEOTIDE SEQUENCE</scope>
    <source>
        <strain>108</strain>
    </source>
</reference>
<dbReference type="CDD" id="cd06267">
    <property type="entry name" value="PBP1_LacI_sugar_binding-like"/>
    <property type="match status" value="1"/>
</dbReference>
<reference evidence="5 6" key="2">
    <citation type="journal article" date="2011" name="J. Bacteriol.">
        <title>Complete genome sequences for the anaerobic, extremely thermophilic plant biomass-degrading bacteria Caldicellulosiruptor hydrothermalis, Caldicellulosiruptor kristjanssonii, Caldicellulosiruptor kronotskyensis, Caldicellulosiruptor owensenis, and Caldicellulosiruptor lactoaceticus.</title>
        <authorList>
            <person name="Blumer-Schuette S.E."/>
            <person name="Ozdemir I."/>
            <person name="Mistry D."/>
            <person name="Lucas S."/>
            <person name="Lapidus A."/>
            <person name="Cheng J.F."/>
            <person name="Goodwin L.A."/>
            <person name="Pitluck S."/>
            <person name="Land M.L."/>
            <person name="Hauser L.J."/>
            <person name="Woyke T."/>
            <person name="Mikhailova N."/>
            <person name="Pati A."/>
            <person name="Kyrpides N.C."/>
            <person name="Ivanova N."/>
            <person name="Detter J.C."/>
            <person name="Walston-Davenport K."/>
            <person name="Han S."/>
            <person name="Adams M.W."/>
            <person name="Kelly R.M."/>
        </authorList>
    </citation>
    <scope>NUCLEOTIDE SEQUENCE [LARGE SCALE GENOMIC DNA]</scope>
    <source>
        <strain evidence="6">DSM 18901 / VKM B-2411 / 108</strain>
    </source>
</reference>
<dbReference type="GO" id="GO:0003700">
    <property type="term" value="F:DNA-binding transcription factor activity"/>
    <property type="evidence" value="ECO:0007669"/>
    <property type="project" value="TreeGrafter"/>
</dbReference>
<proteinExistence type="predicted"/>
<evidence type="ECO:0000256" key="2">
    <source>
        <dbReference type="ARBA" id="ARBA00023125"/>
    </source>
</evidence>
<dbReference type="STRING" id="632292.Calhy_2379"/>
<dbReference type="OrthoDB" id="9775106at2"/>
<organism evidence="5 6">
    <name type="scientific">Caldicellulosiruptor hydrothermalis (strain DSM 18901 / VKM B-2411 / 108)</name>
    <dbReference type="NCBI Taxonomy" id="632292"/>
    <lineage>
        <taxon>Bacteria</taxon>
        <taxon>Bacillati</taxon>
        <taxon>Bacillota</taxon>
        <taxon>Bacillota incertae sedis</taxon>
        <taxon>Caldicellulosiruptorales</taxon>
        <taxon>Caldicellulosiruptoraceae</taxon>
        <taxon>Caldicellulosiruptor</taxon>
    </lineage>
</organism>
<evidence type="ECO:0000313" key="5">
    <source>
        <dbReference type="EMBL" id="ADQ08078.1"/>
    </source>
</evidence>
<evidence type="ECO:0000313" key="6">
    <source>
        <dbReference type="Proteomes" id="UP000006890"/>
    </source>
</evidence>
<feature type="domain" description="HTH lacI-type" evidence="4">
    <location>
        <begin position="5"/>
        <end position="59"/>
    </location>
</feature>
<dbReference type="Gene3D" id="1.10.260.40">
    <property type="entry name" value="lambda repressor-like DNA-binding domains"/>
    <property type="match status" value="1"/>
</dbReference>
<dbReference type="Gene3D" id="3.40.50.2300">
    <property type="match status" value="2"/>
</dbReference>
<name>E4Q929_CALH1</name>
<keyword evidence="2" id="KW-0238">DNA-binding</keyword>